<keyword evidence="1" id="KW-0472">Membrane</keyword>
<feature type="transmembrane region" description="Helical" evidence="1">
    <location>
        <begin position="30"/>
        <end position="49"/>
    </location>
</feature>
<dbReference type="EMBL" id="FO203522">
    <property type="protein sequence ID" value="CCO25168.1"/>
    <property type="molecule type" value="Genomic_DNA"/>
</dbReference>
<evidence type="ECO:0008006" key="4">
    <source>
        <dbReference type="Google" id="ProtNLM"/>
    </source>
</evidence>
<keyword evidence="3" id="KW-1185">Reference proteome</keyword>
<dbReference type="HOGENOM" id="CLU_159099_3_0_7"/>
<organism evidence="2 3">
    <name type="scientific">Maridesulfovibrio hydrothermalis AM13 = DSM 14728</name>
    <dbReference type="NCBI Taxonomy" id="1121451"/>
    <lineage>
        <taxon>Bacteria</taxon>
        <taxon>Pseudomonadati</taxon>
        <taxon>Thermodesulfobacteriota</taxon>
        <taxon>Desulfovibrionia</taxon>
        <taxon>Desulfovibrionales</taxon>
        <taxon>Desulfovibrionaceae</taxon>
        <taxon>Maridesulfovibrio</taxon>
    </lineage>
</organism>
<protein>
    <recommendedName>
        <fullName evidence="4">SHOCT domain-containing protein</fullName>
    </recommendedName>
</protein>
<dbReference type="Proteomes" id="UP000010808">
    <property type="component" value="Chromosome"/>
</dbReference>
<dbReference type="eggNOG" id="COG3462">
    <property type="taxonomic scope" value="Bacteria"/>
</dbReference>
<name>L0REE0_9BACT</name>
<dbReference type="KEGG" id="dhy:DESAM_22901"/>
<dbReference type="STRING" id="1121451.DESAM_22901"/>
<dbReference type="AlphaFoldDB" id="L0REE0"/>
<gene>
    <name evidence="2" type="ORF">DESAM_22901</name>
</gene>
<sequence>MEFISALSNWCSGPALGHGAGYGMGGWMPFHFGGILQLVVIGLIIYFTVRMFRKPATEGRTPSPSEILKRRYASGEIDEQAYKRMKDELK</sequence>
<dbReference type="PATRIC" id="fig|1121451.3.peg.3107"/>
<keyword evidence="1" id="KW-0812">Transmembrane</keyword>
<dbReference type="RefSeq" id="WP_015337766.1">
    <property type="nucleotide sequence ID" value="NC_020055.1"/>
</dbReference>
<accession>L0REE0</accession>
<keyword evidence="1" id="KW-1133">Transmembrane helix</keyword>
<dbReference type="OrthoDB" id="5461404at2"/>
<reference evidence="2 3" key="1">
    <citation type="submission" date="2012-10" db="EMBL/GenBank/DDBJ databases">
        <authorList>
            <person name="Genoscope - CEA"/>
        </authorList>
    </citation>
    <scope>NUCLEOTIDE SEQUENCE [LARGE SCALE GENOMIC DNA]</scope>
    <source>
        <strain evidence="3">AM13 / DSM 14728</strain>
    </source>
</reference>
<evidence type="ECO:0000313" key="2">
    <source>
        <dbReference type="EMBL" id="CCO25168.1"/>
    </source>
</evidence>
<evidence type="ECO:0000313" key="3">
    <source>
        <dbReference type="Proteomes" id="UP000010808"/>
    </source>
</evidence>
<proteinExistence type="predicted"/>
<evidence type="ECO:0000256" key="1">
    <source>
        <dbReference type="SAM" id="Phobius"/>
    </source>
</evidence>